<dbReference type="Proteomes" id="UP000807769">
    <property type="component" value="Unassembled WGS sequence"/>
</dbReference>
<gene>
    <name evidence="1" type="ORF">BJ212DRAFT_1279097</name>
</gene>
<proteinExistence type="predicted"/>
<keyword evidence="2" id="KW-1185">Reference proteome</keyword>
<name>A0A9P7E4I6_9AGAM</name>
<dbReference type="GeneID" id="64625484"/>
<comment type="caution">
    <text evidence="1">The sequence shown here is derived from an EMBL/GenBank/DDBJ whole genome shotgun (WGS) entry which is preliminary data.</text>
</comment>
<accession>A0A9P7E4I6</accession>
<dbReference type="OrthoDB" id="2416294at2759"/>
<feature type="non-terminal residue" evidence="1">
    <location>
        <position position="74"/>
    </location>
</feature>
<sequence length="74" mass="8333">CWGNAKCRYCKFLHSSKESDLEHNVIKALDSVTLESNAQYSIGSQRFMDAYQKGLNGQQAAWAAKCYHRSSCTP</sequence>
<dbReference type="AlphaFoldDB" id="A0A9P7E4I6"/>
<organism evidence="1 2">
    <name type="scientific">Suillus subaureus</name>
    <dbReference type="NCBI Taxonomy" id="48587"/>
    <lineage>
        <taxon>Eukaryota</taxon>
        <taxon>Fungi</taxon>
        <taxon>Dikarya</taxon>
        <taxon>Basidiomycota</taxon>
        <taxon>Agaricomycotina</taxon>
        <taxon>Agaricomycetes</taxon>
        <taxon>Agaricomycetidae</taxon>
        <taxon>Boletales</taxon>
        <taxon>Suillineae</taxon>
        <taxon>Suillaceae</taxon>
        <taxon>Suillus</taxon>
    </lineage>
</organism>
<dbReference type="RefSeq" id="XP_041189433.1">
    <property type="nucleotide sequence ID" value="XM_041331467.1"/>
</dbReference>
<evidence type="ECO:0000313" key="1">
    <source>
        <dbReference type="EMBL" id="KAG1810537.1"/>
    </source>
</evidence>
<evidence type="ECO:0000313" key="2">
    <source>
        <dbReference type="Proteomes" id="UP000807769"/>
    </source>
</evidence>
<protein>
    <submittedName>
        <fullName evidence="1">Uncharacterized protein</fullName>
    </submittedName>
</protein>
<dbReference type="EMBL" id="JABBWG010000032">
    <property type="protein sequence ID" value="KAG1810537.1"/>
    <property type="molecule type" value="Genomic_DNA"/>
</dbReference>
<reference evidence="1" key="1">
    <citation type="journal article" date="2020" name="New Phytol.">
        <title>Comparative genomics reveals dynamic genome evolution in host specialist ectomycorrhizal fungi.</title>
        <authorList>
            <person name="Lofgren L.A."/>
            <person name="Nguyen N.H."/>
            <person name="Vilgalys R."/>
            <person name="Ruytinx J."/>
            <person name="Liao H.L."/>
            <person name="Branco S."/>
            <person name="Kuo A."/>
            <person name="LaButti K."/>
            <person name="Lipzen A."/>
            <person name="Andreopoulos W."/>
            <person name="Pangilinan J."/>
            <person name="Riley R."/>
            <person name="Hundley H."/>
            <person name="Na H."/>
            <person name="Barry K."/>
            <person name="Grigoriev I.V."/>
            <person name="Stajich J.E."/>
            <person name="Kennedy P.G."/>
        </authorList>
    </citation>
    <scope>NUCLEOTIDE SEQUENCE</scope>
    <source>
        <strain evidence="1">MN1</strain>
    </source>
</reference>